<dbReference type="Gene3D" id="1.10.600.10">
    <property type="entry name" value="Farnesyl Diphosphate Synthase"/>
    <property type="match status" value="1"/>
</dbReference>
<protein>
    <submittedName>
        <fullName evidence="5">Uncharacterized protein</fullName>
    </submittedName>
</protein>
<dbReference type="FunFam" id="1.10.600.10:FF:000007">
    <property type="entry name" value="Isoprene synthase, chloroplastic"/>
    <property type="match status" value="1"/>
</dbReference>
<dbReference type="CDD" id="cd00684">
    <property type="entry name" value="Terpene_cyclase_plant_C1"/>
    <property type="match status" value="1"/>
</dbReference>
<dbReference type="InterPro" id="IPR008949">
    <property type="entry name" value="Isoprenoid_synthase_dom_sf"/>
</dbReference>
<dbReference type="SFLD" id="SFLDG01019">
    <property type="entry name" value="Terpene_Cyclase_Like_1_C_Termi"/>
    <property type="match status" value="1"/>
</dbReference>
<dbReference type="EMBL" id="JBJXBP010000006">
    <property type="protein sequence ID" value="KAL3825174.1"/>
    <property type="molecule type" value="Genomic_DNA"/>
</dbReference>
<reference evidence="5 6" key="1">
    <citation type="submission" date="2024-12" db="EMBL/GenBank/DDBJ databases">
        <title>The unique morphological basis and parallel evolutionary history of personate flowers in Penstemon.</title>
        <authorList>
            <person name="Depatie T.H."/>
            <person name="Wessinger C.A."/>
        </authorList>
    </citation>
    <scope>NUCLEOTIDE SEQUENCE [LARGE SCALE GENOMIC DNA]</scope>
    <source>
        <strain evidence="5">WTNN_2</strain>
        <tissue evidence="5">Leaf</tissue>
    </source>
</reference>
<comment type="cofactor">
    <cofactor evidence="1">
        <name>Mg(2+)</name>
        <dbReference type="ChEBI" id="CHEBI:18420"/>
    </cofactor>
</comment>
<dbReference type="InterPro" id="IPR044814">
    <property type="entry name" value="Terpene_cyclase_plant_C1"/>
</dbReference>
<evidence type="ECO:0000313" key="6">
    <source>
        <dbReference type="Proteomes" id="UP001634393"/>
    </source>
</evidence>
<dbReference type="InterPro" id="IPR034741">
    <property type="entry name" value="Terpene_cyclase-like_1_C"/>
</dbReference>
<dbReference type="Pfam" id="PF03936">
    <property type="entry name" value="Terpene_synth_C"/>
    <property type="match status" value="1"/>
</dbReference>
<dbReference type="InterPro" id="IPR050148">
    <property type="entry name" value="Terpene_synthase-like"/>
</dbReference>
<dbReference type="Pfam" id="PF01397">
    <property type="entry name" value="Terpene_synth"/>
    <property type="match status" value="1"/>
</dbReference>
<sequence>MPNATRRIGVSIRIEPDQIGPNFSSWSVRSWKLVDRFEPNFRFLAISVPKIHELNFRFGYRSEPNHSVRLDSGGFPNHAQPYRRSGNYKPTLWDDDFLQSITSDYAGKSYSQRAEYLKEEVKNILLEKTNDTLDQIEIINILERLGISYHFTEHIDKILEDLFNMVDELKFKDLNATSLSFRLLRQHGFLVPQEVFVGFMDEKAGKFKNSFQNDVKGLLSLYEASYLSMEGETIMDAARDFAIHNLKEIVKKEENLDKILALEINHTLELPLHWRMLRLEARWFIDVYETTRDMNPILLEFAKLDFNMVQAMYQEELKQLSRWYTDTKLAEKMSFARDRLVESFLWTIGITFEPRFGYCRIMTAKLIILITIIDDIYDVYGTLDELELFTHAVDRWDINALKQLPDYMKICFLALFNSMNELVYDVLKDQDFNCIIYLKTMWAKVCESYLLEAKWCSMGHTPSLNEYLENAIVDITGPLMLGYIYICITNPIKEKALEDLVQLPALIRWTSLIARLTDDLGTSPDEMVKGDVAKSVQCYMHENDCSEEDARKYVNYLVGETWKKVNKESLMNRVYTKDFTRAALDYVRIFQCMYQHGDGHGVPRESKDRILSLIMKPIPLGHFSNLVL</sequence>
<dbReference type="SFLD" id="SFLDS00005">
    <property type="entry name" value="Isoprenoid_Synthase_Type_I"/>
    <property type="match status" value="1"/>
</dbReference>
<evidence type="ECO:0000259" key="3">
    <source>
        <dbReference type="Pfam" id="PF01397"/>
    </source>
</evidence>
<dbReference type="InterPro" id="IPR008930">
    <property type="entry name" value="Terpenoid_cyclase/PrenylTrfase"/>
</dbReference>
<dbReference type="Gene3D" id="1.50.10.130">
    <property type="entry name" value="Terpene synthase, N-terminal domain"/>
    <property type="match status" value="1"/>
</dbReference>
<dbReference type="Proteomes" id="UP001634393">
    <property type="component" value="Unassembled WGS sequence"/>
</dbReference>
<name>A0ABD3SKS2_9LAMI</name>
<feature type="domain" description="Terpene synthase metal-binding" evidence="4">
    <location>
        <begin position="326"/>
        <end position="564"/>
    </location>
</feature>
<evidence type="ECO:0000256" key="2">
    <source>
        <dbReference type="ARBA" id="ARBA00022723"/>
    </source>
</evidence>
<evidence type="ECO:0000313" key="5">
    <source>
        <dbReference type="EMBL" id="KAL3825174.1"/>
    </source>
</evidence>
<dbReference type="AlphaFoldDB" id="A0ABD3SKS2"/>
<dbReference type="InterPro" id="IPR036965">
    <property type="entry name" value="Terpene_synth_N_sf"/>
</dbReference>
<accession>A0ABD3SKS2</accession>
<dbReference type="GO" id="GO:0046872">
    <property type="term" value="F:metal ion binding"/>
    <property type="evidence" value="ECO:0007669"/>
    <property type="project" value="UniProtKB-KW"/>
</dbReference>
<dbReference type="SUPFAM" id="SSF48576">
    <property type="entry name" value="Terpenoid synthases"/>
    <property type="match status" value="1"/>
</dbReference>
<feature type="domain" description="Terpene synthase N-terminal" evidence="3">
    <location>
        <begin position="92"/>
        <end position="268"/>
    </location>
</feature>
<organism evidence="5 6">
    <name type="scientific">Penstemon smallii</name>
    <dbReference type="NCBI Taxonomy" id="265156"/>
    <lineage>
        <taxon>Eukaryota</taxon>
        <taxon>Viridiplantae</taxon>
        <taxon>Streptophyta</taxon>
        <taxon>Embryophyta</taxon>
        <taxon>Tracheophyta</taxon>
        <taxon>Spermatophyta</taxon>
        <taxon>Magnoliopsida</taxon>
        <taxon>eudicotyledons</taxon>
        <taxon>Gunneridae</taxon>
        <taxon>Pentapetalae</taxon>
        <taxon>asterids</taxon>
        <taxon>lamiids</taxon>
        <taxon>Lamiales</taxon>
        <taxon>Plantaginaceae</taxon>
        <taxon>Cheloneae</taxon>
        <taxon>Penstemon</taxon>
    </lineage>
</organism>
<keyword evidence="2" id="KW-0479">Metal-binding</keyword>
<dbReference type="InterPro" id="IPR001906">
    <property type="entry name" value="Terpene_synth_N"/>
</dbReference>
<evidence type="ECO:0000256" key="1">
    <source>
        <dbReference type="ARBA" id="ARBA00001946"/>
    </source>
</evidence>
<dbReference type="FunFam" id="1.50.10.130:FF:000001">
    <property type="entry name" value="Isoprene synthase, chloroplastic"/>
    <property type="match status" value="1"/>
</dbReference>
<keyword evidence="6" id="KW-1185">Reference proteome</keyword>
<comment type="caution">
    <text evidence="5">The sequence shown here is derived from an EMBL/GenBank/DDBJ whole genome shotgun (WGS) entry which is preliminary data.</text>
</comment>
<evidence type="ECO:0000259" key="4">
    <source>
        <dbReference type="Pfam" id="PF03936"/>
    </source>
</evidence>
<dbReference type="PANTHER" id="PTHR31225">
    <property type="entry name" value="OS04G0344100 PROTEIN-RELATED"/>
    <property type="match status" value="1"/>
</dbReference>
<gene>
    <name evidence="5" type="ORF">ACJIZ3_021203</name>
</gene>
<dbReference type="PANTHER" id="PTHR31225:SF256">
    <property type="entry name" value="(-)-ALPHA-TERPINEOL SYNTHASE-LIKE"/>
    <property type="match status" value="1"/>
</dbReference>
<dbReference type="InterPro" id="IPR005630">
    <property type="entry name" value="Terpene_synthase_metal-bd"/>
</dbReference>
<proteinExistence type="predicted"/>
<dbReference type="SUPFAM" id="SSF48239">
    <property type="entry name" value="Terpenoid cyclases/Protein prenyltransferases"/>
    <property type="match status" value="1"/>
</dbReference>